<comment type="caution">
    <text evidence="2">The sequence shown here is derived from an EMBL/GenBank/DDBJ whole genome shotgun (WGS) entry which is preliminary data.</text>
</comment>
<keyword evidence="1" id="KW-1133">Transmembrane helix</keyword>
<name>A0A139PSN0_STROR</name>
<feature type="transmembrane region" description="Helical" evidence="1">
    <location>
        <begin position="20"/>
        <end position="43"/>
    </location>
</feature>
<reference evidence="2 3" key="1">
    <citation type="submission" date="2016-01" db="EMBL/GenBank/DDBJ databases">
        <title>Highly variable Streptococcus oralis are common among viridans streptococci isolated from primates.</title>
        <authorList>
            <person name="Denapaite D."/>
            <person name="Rieger M."/>
            <person name="Koendgen S."/>
            <person name="Brueckner R."/>
            <person name="Ochigava I."/>
            <person name="Kappeler P."/>
            <person name="Maetz-Rensing K."/>
            <person name="Leendertz F."/>
            <person name="Hakenbeck R."/>
        </authorList>
    </citation>
    <scope>NUCLEOTIDE SEQUENCE [LARGE SCALE GENOMIC DNA]</scope>
    <source>
        <strain evidence="2 3">DD21</strain>
    </source>
</reference>
<dbReference type="Proteomes" id="UP000070053">
    <property type="component" value="Unassembled WGS sequence"/>
</dbReference>
<dbReference type="PATRIC" id="fig|1303.81.peg.111"/>
<sequence length="45" mass="5450">MLTWFEEIFEEYKKNYIKELPYLVGVLFACSFTLLPCIFSHFLPK</sequence>
<dbReference type="EMBL" id="LQZP01000018">
    <property type="protein sequence ID" value="KXT93293.1"/>
    <property type="molecule type" value="Genomic_DNA"/>
</dbReference>
<dbReference type="AlphaFoldDB" id="A0A139PSN0"/>
<evidence type="ECO:0000313" key="3">
    <source>
        <dbReference type="Proteomes" id="UP000070053"/>
    </source>
</evidence>
<accession>A0A139PSN0</accession>
<evidence type="ECO:0000256" key="1">
    <source>
        <dbReference type="SAM" id="Phobius"/>
    </source>
</evidence>
<keyword evidence="1" id="KW-0812">Transmembrane</keyword>
<organism evidence="2 3">
    <name type="scientific">Streptococcus oralis</name>
    <dbReference type="NCBI Taxonomy" id="1303"/>
    <lineage>
        <taxon>Bacteria</taxon>
        <taxon>Bacillati</taxon>
        <taxon>Bacillota</taxon>
        <taxon>Bacilli</taxon>
        <taxon>Lactobacillales</taxon>
        <taxon>Streptococcaceae</taxon>
        <taxon>Streptococcus</taxon>
    </lineage>
</organism>
<keyword evidence="1" id="KW-0472">Membrane</keyword>
<evidence type="ECO:0000313" key="2">
    <source>
        <dbReference type="EMBL" id="KXT93293.1"/>
    </source>
</evidence>
<protein>
    <submittedName>
        <fullName evidence="2">Uncharacterized protein</fullName>
    </submittedName>
</protein>
<gene>
    <name evidence="2" type="ORF">SORDD21_00094</name>
</gene>
<proteinExistence type="predicted"/>